<dbReference type="Gene3D" id="1.25.10.10">
    <property type="entry name" value="Leucine-rich Repeat Variant"/>
    <property type="match status" value="1"/>
</dbReference>
<name>A0ABP0LS53_9DINO</name>
<reference evidence="1 2" key="1">
    <citation type="submission" date="2024-02" db="EMBL/GenBank/DDBJ databases">
        <authorList>
            <person name="Chen Y."/>
            <person name="Shah S."/>
            <person name="Dougan E. K."/>
            <person name="Thang M."/>
            <person name="Chan C."/>
        </authorList>
    </citation>
    <scope>NUCLEOTIDE SEQUENCE [LARGE SCALE GENOMIC DNA]</scope>
</reference>
<dbReference type="Proteomes" id="UP001642484">
    <property type="component" value="Unassembled WGS sequence"/>
</dbReference>
<dbReference type="InterPro" id="IPR016024">
    <property type="entry name" value="ARM-type_fold"/>
</dbReference>
<protein>
    <submittedName>
        <fullName evidence="1">Uncharacterized protein</fullName>
    </submittedName>
</protein>
<accession>A0ABP0LS53</accession>
<evidence type="ECO:0000313" key="2">
    <source>
        <dbReference type="Proteomes" id="UP001642484"/>
    </source>
</evidence>
<keyword evidence="2" id="KW-1185">Reference proteome</keyword>
<sequence>MEPLSNAEDFARCAALCSSVSPLRKAAEAALLQLRRSPHAAEVCGSVLLREDPTAAFHAAVTLKYSTLFHWPRLPEASREAAMDQMLTAARTRAGAMPSEWRPVQQQAMLAVALYWKKAFLEGHIWRMSISQWPLPLAAVICQELQDERNLGLLGCESQHCARGALQRAACELPRLLTRAVQEGDHAALAACAAWSFQGPAPQGWEDSCAQVAMQLAQREQWDLALDFAQCAKHQAMWALVLSAAGRPRLRFAAASCAATLATAPSEEEALQLARVAVQIMQEDLSCEEGLEQLDALVKFLEVLRTSSRSLEVTELLVHAFLCHILCRANLPDAYDETLLGGASSEACCSDVLRLMAQIAGAQMVEPLQRCLSQRGGDTLDMRHLALSFAVELVACHGASGPALAPVVYAGLQGCPSPLLVADTSEWADSFRFFHRLLPHLDACDVAPLFQMTLLGLQRWATDPEVARVGLDLLTDLSRLPSSFPLFHSQFQAVWTDPHLPLTVITGFCRGLRLSSTYHPSGAAELAALAQPLRKAVLRQVEEWDPQVLSGPQLPLTARRFAALAALATVHPVEDQRLLEALETKLSDEFPEHLLPCAAPLLASLAQQGHSQLPTRVCTAMAQRLGKTCCLSWAWKQADLGRSRPVRLPASLGLQEHTLDLCEALLFQKSPQISEALAYLCTDEWEPRAFELLCSAEQLSPLAFHRLLSGLSHPDERLQTKAIQRLHALEYCDETGTMRPMLWRLLQVALSTECRPLLEALAELWRCATRATQCVAAMAWLAQELVVGISDQVTKALVLQSFEKLNAPPASKTHFLSFVAELRALTV</sequence>
<dbReference type="EMBL" id="CAXAMN010013891">
    <property type="protein sequence ID" value="CAK9042000.1"/>
    <property type="molecule type" value="Genomic_DNA"/>
</dbReference>
<organism evidence="1 2">
    <name type="scientific">Durusdinium trenchii</name>
    <dbReference type="NCBI Taxonomy" id="1381693"/>
    <lineage>
        <taxon>Eukaryota</taxon>
        <taxon>Sar</taxon>
        <taxon>Alveolata</taxon>
        <taxon>Dinophyceae</taxon>
        <taxon>Suessiales</taxon>
        <taxon>Symbiodiniaceae</taxon>
        <taxon>Durusdinium</taxon>
    </lineage>
</organism>
<comment type="caution">
    <text evidence="1">The sequence shown here is derived from an EMBL/GenBank/DDBJ whole genome shotgun (WGS) entry which is preliminary data.</text>
</comment>
<dbReference type="InterPro" id="IPR011989">
    <property type="entry name" value="ARM-like"/>
</dbReference>
<dbReference type="SUPFAM" id="SSF48371">
    <property type="entry name" value="ARM repeat"/>
    <property type="match status" value="1"/>
</dbReference>
<gene>
    <name evidence="1" type="ORF">CCMP2556_LOCUS22433</name>
</gene>
<proteinExistence type="predicted"/>
<evidence type="ECO:0000313" key="1">
    <source>
        <dbReference type="EMBL" id="CAK9042000.1"/>
    </source>
</evidence>